<organism evidence="6 7">
    <name type="scientific">Acanthosepion pharaonis</name>
    <name type="common">Pharaoh cuttlefish</name>
    <name type="synonym">Sepia pharaonis</name>
    <dbReference type="NCBI Taxonomy" id="158019"/>
    <lineage>
        <taxon>Eukaryota</taxon>
        <taxon>Metazoa</taxon>
        <taxon>Spiralia</taxon>
        <taxon>Lophotrochozoa</taxon>
        <taxon>Mollusca</taxon>
        <taxon>Cephalopoda</taxon>
        <taxon>Coleoidea</taxon>
        <taxon>Decapodiformes</taxon>
        <taxon>Sepiida</taxon>
        <taxon>Sepiina</taxon>
        <taxon>Sepiidae</taxon>
        <taxon>Acanthosepion</taxon>
    </lineage>
</organism>
<keyword evidence="5" id="KW-0812">Transmembrane</keyword>
<dbReference type="GO" id="GO:0016020">
    <property type="term" value="C:membrane"/>
    <property type="evidence" value="ECO:0007669"/>
    <property type="project" value="UniProtKB-SubCell"/>
</dbReference>
<dbReference type="EMBL" id="CAHIKZ030002788">
    <property type="protein sequence ID" value="CAE1292247.1"/>
    <property type="molecule type" value="Genomic_DNA"/>
</dbReference>
<dbReference type="Gene3D" id="3.40.50.2000">
    <property type="entry name" value="Glycogen Phosphorylase B"/>
    <property type="match status" value="1"/>
</dbReference>
<accession>A0A812DAI0</accession>
<name>A0A812DAI0_ACAPH</name>
<dbReference type="PANTHER" id="PTHR48043:SF145">
    <property type="entry name" value="FI06409P-RELATED"/>
    <property type="match status" value="1"/>
</dbReference>
<keyword evidence="2 4" id="KW-0328">Glycosyltransferase</keyword>
<protein>
    <recommendedName>
        <fullName evidence="5">UDP-glucuronosyltransferase</fullName>
        <ecNumber evidence="5">2.4.1.17</ecNumber>
    </recommendedName>
</protein>
<dbReference type="EC" id="2.4.1.17" evidence="5"/>
<dbReference type="InterPro" id="IPR002213">
    <property type="entry name" value="UDP_glucos_trans"/>
</dbReference>
<evidence type="ECO:0000256" key="1">
    <source>
        <dbReference type="ARBA" id="ARBA00009995"/>
    </source>
</evidence>
<keyword evidence="5" id="KW-0472">Membrane</keyword>
<dbReference type="PROSITE" id="PS00375">
    <property type="entry name" value="UDPGT"/>
    <property type="match status" value="1"/>
</dbReference>
<dbReference type="InterPro" id="IPR050271">
    <property type="entry name" value="UDP-glycosyltransferase"/>
</dbReference>
<evidence type="ECO:0000256" key="5">
    <source>
        <dbReference type="RuleBase" id="RU362059"/>
    </source>
</evidence>
<keyword evidence="5" id="KW-1133">Transmembrane helix</keyword>
<dbReference type="AlphaFoldDB" id="A0A812DAI0"/>
<evidence type="ECO:0000256" key="4">
    <source>
        <dbReference type="RuleBase" id="RU003718"/>
    </source>
</evidence>
<proteinExistence type="inferred from homology"/>
<evidence type="ECO:0000313" key="6">
    <source>
        <dbReference type="EMBL" id="CAE1292247.1"/>
    </source>
</evidence>
<dbReference type="FunFam" id="3.40.50.2000:FF:000021">
    <property type="entry name" value="UDP-glucuronosyltransferase"/>
    <property type="match status" value="1"/>
</dbReference>
<dbReference type="PANTHER" id="PTHR48043">
    <property type="entry name" value="EG:EG0003.4 PROTEIN-RELATED"/>
    <property type="match status" value="1"/>
</dbReference>
<dbReference type="OrthoDB" id="6280089at2759"/>
<comment type="similarity">
    <text evidence="1 4">Belongs to the UDP-glycosyltransferase family.</text>
</comment>
<evidence type="ECO:0000313" key="7">
    <source>
        <dbReference type="Proteomes" id="UP000597762"/>
    </source>
</evidence>
<dbReference type="Proteomes" id="UP000597762">
    <property type="component" value="Unassembled WGS sequence"/>
</dbReference>
<dbReference type="GO" id="GO:0015020">
    <property type="term" value="F:glucuronosyltransferase activity"/>
    <property type="evidence" value="ECO:0007669"/>
    <property type="project" value="UniProtKB-EC"/>
</dbReference>
<dbReference type="InterPro" id="IPR035595">
    <property type="entry name" value="UDP_glycos_trans_CS"/>
</dbReference>
<feature type="transmembrane region" description="Helical" evidence="5">
    <location>
        <begin position="398"/>
        <end position="421"/>
    </location>
</feature>
<comment type="caution">
    <text evidence="6">The sequence shown here is derived from an EMBL/GenBank/DDBJ whole genome shotgun (WGS) entry which is preliminary data.</text>
</comment>
<comment type="subcellular location">
    <subcellularLocation>
        <location evidence="5">Membrane</location>
        <topology evidence="5">Single-pass membrane protein</topology>
    </subcellularLocation>
</comment>
<gene>
    <name evidence="6" type="ORF">SPHA_49165</name>
</gene>
<keyword evidence="3 4" id="KW-0808">Transferase</keyword>
<evidence type="ECO:0000256" key="3">
    <source>
        <dbReference type="ARBA" id="ARBA00022679"/>
    </source>
</evidence>
<dbReference type="Pfam" id="PF00201">
    <property type="entry name" value="UDPGT"/>
    <property type="match status" value="1"/>
</dbReference>
<comment type="catalytic activity">
    <reaction evidence="5">
        <text>glucuronate acceptor + UDP-alpha-D-glucuronate = acceptor beta-D-glucuronoside + UDP + H(+)</text>
        <dbReference type="Rhea" id="RHEA:21032"/>
        <dbReference type="ChEBI" id="CHEBI:15378"/>
        <dbReference type="ChEBI" id="CHEBI:58052"/>
        <dbReference type="ChEBI" id="CHEBI:58223"/>
        <dbReference type="ChEBI" id="CHEBI:132367"/>
        <dbReference type="ChEBI" id="CHEBI:132368"/>
        <dbReference type="EC" id="2.4.1.17"/>
    </reaction>
</comment>
<keyword evidence="7" id="KW-1185">Reference proteome</keyword>
<dbReference type="CDD" id="cd03784">
    <property type="entry name" value="GT1_Gtf-like"/>
    <property type="match status" value="1"/>
</dbReference>
<dbReference type="SUPFAM" id="SSF53756">
    <property type="entry name" value="UDP-Glycosyltransferase/glycogen phosphorylase"/>
    <property type="match status" value="1"/>
</dbReference>
<reference evidence="6" key="1">
    <citation type="submission" date="2021-01" db="EMBL/GenBank/DDBJ databases">
        <authorList>
            <person name="Li R."/>
            <person name="Bekaert M."/>
        </authorList>
    </citation>
    <scope>NUCLEOTIDE SEQUENCE</scope>
    <source>
        <strain evidence="6">Farmed</strain>
    </source>
</reference>
<sequence length="434" mass="49982">MTFLQRLANFLFVTAEYIYPLGIPSRINFCRCKRSEVSERETFQALHRVCDRYLFDEDLFLKLKSFNASLAIIDANFMSNCLVVFAYKLRIPFIVFGIHNHVNIHRTPWAFSVFRHMLSLQPKGTPFFQRISNTLANVRDYLRPAIGSPGRSIKDYVPGRPDIPFEDLFRQAELFIVDSDVFLDPALPALPNVKYIGGMASQPAEPLQGNILDFINASKNGVIVVSPGSLISWEIHARKMEEAFSKIKYDVVWKHSNSSYSRPNVLLTKWLPQNDLLGHPNTKLFITHCGNSGQYESLYHAVPMIGFPVFADQPFNGYRMQIKGYGISMDMYTYTVDELVKNIKEVIENPRYKKNIAKASMIFRSQKERPAEKAARHIDEIMKYGGDHLRSECQHIPLYQFLMLDIWAVLLSATFLFVLVVRRRKKSPVRFGYG</sequence>
<evidence type="ECO:0000256" key="2">
    <source>
        <dbReference type="ARBA" id="ARBA00022676"/>
    </source>
</evidence>